<dbReference type="Pfam" id="PF13927">
    <property type="entry name" value="Ig_3"/>
    <property type="match status" value="1"/>
</dbReference>
<dbReference type="PANTHER" id="PTHR23278">
    <property type="entry name" value="SIDESTEP PROTEIN"/>
    <property type="match status" value="1"/>
</dbReference>
<dbReference type="InterPro" id="IPR003599">
    <property type="entry name" value="Ig_sub"/>
</dbReference>
<dbReference type="InterPro" id="IPR036179">
    <property type="entry name" value="Ig-like_dom_sf"/>
</dbReference>
<dbReference type="GeneID" id="111089289"/>
<dbReference type="PANTHER" id="PTHR23278:SF19">
    <property type="entry name" value="OBSCURIN"/>
    <property type="match status" value="1"/>
</dbReference>
<dbReference type="SMART" id="SM00409">
    <property type="entry name" value="IG"/>
    <property type="match status" value="2"/>
</dbReference>
<keyword evidence="2" id="KW-1185">Reference proteome</keyword>
<dbReference type="SUPFAM" id="SSF48726">
    <property type="entry name" value="Immunoglobulin"/>
    <property type="match status" value="2"/>
</dbReference>
<organism evidence="2 3">
    <name type="scientific">Limulus polyphemus</name>
    <name type="common">Atlantic horseshoe crab</name>
    <dbReference type="NCBI Taxonomy" id="6850"/>
    <lineage>
        <taxon>Eukaryota</taxon>
        <taxon>Metazoa</taxon>
        <taxon>Ecdysozoa</taxon>
        <taxon>Arthropoda</taxon>
        <taxon>Chelicerata</taxon>
        <taxon>Merostomata</taxon>
        <taxon>Xiphosura</taxon>
        <taxon>Limulidae</taxon>
        <taxon>Limulus</taxon>
    </lineage>
</organism>
<dbReference type="Proteomes" id="UP000694941">
    <property type="component" value="Unplaced"/>
</dbReference>
<sequence>MGNVPMSGEIHEGNDVYLECNIRSNPWIQSVNWQFEGRDVKTNFTSRIMISNHTLVIQRVQLYHRGHFTCSASNSEGLGISNKIFINVKYAPQCQPGQKSTYGVAKQETVYVSCSLVADPPDVTFSWLFNSSTKHSSQIDYSNNKTHSWATFTPETDDDYGTILCWGTNDIGIQRKPCLFTVVPAGILYIPFYKTTLNCMLNIILLYS</sequence>
<dbReference type="InterPro" id="IPR013783">
    <property type="entry name" value="Ig-like_fold"/>
</dbReference>
<accession>A0ABM1TMW6</accession>
<reference evidence="3" key="1">
    <citation type="submission" date="2025-08" db="UniProtKB">
        <authorList>
            <consortium name="RefSeq"/>
        </authorList>
    </citation>
    <scope>IDENTIFICATION</scope>
    <source>
        <tissue evidence="3">Muscle</tissue>
    </source>
</reference>
<protein>
    <submittedName>
        <fullName evidence="3">Tyrosine-protein kinase-like otk</fullName>
    </submittedName>
</protein>
<feature type="domain" description="Ig-like" evidence="1">
    <location>
        <begin position="92"/>
        <end position="165"/>
    </location>
</feature>
<feature type="domain" description="Ig-like" evidence="1">
    <location>
        <begin position="1"/>
        <end position="81"/>
    </location>
</feature>
<name>A0ABM1TMW6_LIMPO</name>
<dbReference type="PROSITE" id="PS50835">
    <property type="entry name" value="IG_LIKE"/>
    <property type="match status" value="2"/>
</dbReference>
<dbReference type="InterPro" id="IPR007110">
    <property type="entry name" value="Ig-like_dom"/>
</dbReference>
<evidence type="ECO:0000259" key="1">
    <source>
        <dbReference type="PROSITE" id="PS50835"/>
    </source>
</evidence>
<gene>
    <name evidence="3" type="primary">LOC111089289</name>
</gene>
<evidence type="ECO:0000313" key="3">
    <source>
        <dbReference type="RefSeq" id="XP_022257222.1"/>
    </source>
</evidence>
<dbReference type="InterPro" id="IPR003598">
    <property type="entry name" value="Ig_sub2"/>
</dbReference>
<dbReference type="SMART" id="SM00408">
    <property type="entry name" value="IGc2"/>
    <property type="match status" value="1"/>
</dbReference>
<evidence type="ECO:0000313" key="2">
    <source>
        <dbReference type="Proteomes" id="UP000694941"/>
    </source>
</evidence>
<dbReference type="Gene3D" id="2.60.40.10">
    <property type="entry name" value="Immunoglobulins"/>
    <property type="match status" value="2"/>
</dbReference>
<dbReference type="RefSeq" id="XP_022257222.1">
    <property type="nucleotide sequence ID" value="XM_022401514.1"/>
</dbReference>
<proteinExistence type="predicted"/>